<evidence type="ECO:0000313" key="3">
    <source>
        <dbReference type="EMBL" id="PBD21040.1"/>
    </source>
</evidence>
<reference evidence="3" key="1">
    <citation type="submission" date="2017-09" db="EMBL/GenBank/DDBJ databases">
        <title>Yangia sp. SAOS 153D whole genome sequencing.</title>
        <authorList>
            <person name="Verma A."/>
            <person name="Krishnamurthi S."/>
        </authorList>
    </citation>
    <scope>NUCLEOTIDE SEQUENCE [LARGE SCALE GENOMIC DNA]</scope>
    <source>
        <strain evidence="3">SAOS 153D</strain>
    </source>
</reference>
<organism evidence="3">
    <name type="scientific">Alloyangia mangrovi</name>
    <dbReference type="NCBI Taxonomy" id="1779329"/>
    <lineage>
        <taxon>Bacteria</taxon>
        <taxon>Pseudomonadati</taxon>
        <taxon>Pseudomonadota</taxon>
        <taxon>Alphaproteobacteria</taxon>
        <taxon>Rhodobacterales</taxon>
        <taxon>Roseobacteraceae</taxon>
        <taxon>Alloyangia</taxon>
    </lineage>
</organism>
<proteinExistence type="predicted"/>
<keyword evidence="4" id="KW-1185">Reference proteome</keyword>
<accession>A0A2A3K300</accession>
<reference evidence="4" key="2">
    <citation type="submission" date="2023-07" db="EMBL/GenBank/DDBJ databases">
        <title>Yangia mangrovi SAOS 153D genome.</title>
        <authorList>
            <person name="Verma A."/>
            <person name="Pal Y."/>
            <person name="Sundharam S."/>
            <person name="Bisht B."/>
            <person name="Srinivasan K."/>
        </authorList>
    </citation>
    <scope>NUCLEOTIDE SEQUENCE [LARGE SCALE GENOMIC DNA]</scope>
    <source>
        <strain evidence="4">SAOS 153D</strain>
    </source>
</reference>
<dbReference type="EMBL" id="NTHN02000002">
    <property type="protein sequence ID" value="MCT4369118.1"/>
    <property type="molecule type" value="Genomic_DNA"/>
</dbReference>
<dbReference type="Proteomes" id="UP000217448">
    <property type="component" value="Unassembled WGS sequence"/>
</dbReference>
<feature type="region of interest" description="Disordered" evidence="1">
    <location>
        <begin position="60"/>
        <end position="81"/>
    </location>
</feature>
<dbReference type="EMBL" id="NTHN01000011">
    <property type="protein sequence ID" value="PBD21040.1"/>
    <property type="molecule type" value="Genomic_DNA"/>
</dbReference>
<comment type="caution">
    <text evidence="3">The sequence shown here is derived from an EMBL/GenBank/DDBJ whole genome shotgun (WGS) entry which is preliminary data.</text>
</comment>
<reference evidence="2" key="3">
    <citation type="submission" date="2024-05" db="EMBL/GenBank/DDBJ databases">
        <title>Yangia mangrovi SAOS 153D genome.</title>
        <authorList>
            <person name="Verma A."/>
            <person name="Pal Y."/>
            <person name="Sundharam S."/>
            <person name="Bisht B."/>
            <person name="Srinivasan K."/>
        </authorList>
    </citation>
    <scope>NUCLEOTIDE SEQUENCE</scope>
    <source>
        <strain evidence="2">SAOS 153D</strain>
    </source>
</reference>
<feature type="compositionally biased region" description="Pro residues" evidence="1">
    <location>
        <begin position="60"/>
        <end position="69"/>
    </location>
</feature>
<protein>
    <submittedName>
        <fullName evidence="3">Uncharacterized protein</fullName>
    </submittedName>
</protein>
<dbReference type="AlphaFoldDB" id="A0A2A3K300"/>
<evidence type="ECO:0000313" key="4">
    <source>
        <dbReference type="Proteomes" id="UP000217448"/>
    </source>
</evidence>
<evidence type="ECO:0000313" key="2">
    <source>
        <dbReference type="EMBL" id="MCT4369118.1"/>
    </source>
</evidence>
<evidence type="ECO:0000256" key="1">
    <source>
        <dbReference type="SAM" id="MobiDB-lite"/>
    </source>
</evidence>
<sequence length="99" mass="10213">MLLLKISYAIAFLAAAVCAVLAVAEGELFAFTYAVQGFIAGSLIAGLDRVVTLLTPVPTPAPAAQPQPPLASTEARTVATPDPDELDKRIAAAKLRHGS</sequence>
<dbReference type="RefSeq" id="WP_095880493.1">
    <property type="nucleotide sequence ID" value="NZ_NTHN02000002.1"/>
</dbReference>
<name>A0A2A3K300_9RHOB</name>
<gene>
    <name evidence="2" type="ORF">CLG85_001670</name>
    <name evidence="3" type="ORF">CLG85_00600</name>
</gene>